<comment type="caution">
    <text evidence="2">The sequence shown here is derived from an EMBL/GenBank/DDBJ whole genome shotgun (WGS) entry which is preliminary data.</text>
</comment>
<evidence type="ECO:0000313" key="2">
    <source>
        <dbReference type="EMBL" id="CDL85643.1"/>
    </source>
</evidence>
<reference evidence="2" key="1">
    <citation type="submission" date="2013-11" db="EMBL/GenBank/DDBJ databases">
        <title>Draft genome sequence and annotation of the entomopathogenic bacteria, Xenorhabdus cabanillasi strain JM26 and Xenorhabdus szentirmai strain DSM 16338.</title>
        <authorList>
            <person name="Gualtieri M."/>
            <person name="Ogier J.C."/>
            <person name="Pages S."/>
            <person name="Givaudan A."/>
            <person name="Gaudriault S."/>
        </authorList>
    </citation>
    <scope>NUCLEOTIDE SEQUENCE [LARGE SCALE GENOMIC DNA]</scope>
    <source>
        <strain evidence="2">DSM 16338</strain>
    </source>
</reference>
<dbReference type="CDD" id="cd20686">
    <property type="entry name" value="CdiA-CT_Ec-like"/>
    <property type="match status" value="1"/>
</dbReference>
<evidence type="ECO:0000313" key="3">
    <source>
        <dbReference type="Proteomes" id="UP000019202"/>
    </source>
</evidence>
<dbReference type="RefSeq" id="WP_038242181.1">
    <property type="nucleotide sequence ID" value="NZ_CAWLWS010000152.1"/>
</dbReference>
<feature type="compositionally biased region" description="Polar residues" evidence="1">
    <location>
        <begin position="163"/>
        <end position="186"/>
    </location>
</feature>
<dbReference type="STRING" id="1427518.XSR1_880005"/>
<keyword evidence="3" id="KW-1185">Reference proteome</keyword>
<feature type="compositionally biased region" description="Polar residues" evidence="1">
    <location>
        <begin position="114"/>
        <end position="128"/>
    </location>
</feature>
<name>W1J6G9_9GAMM</name>
<protein>
    <recommendedName>
        <fullName evidence="4">Bacterial EndoU nuclease domain-containing protein</fullName>
    </recommendedName>
</protein>
<dbReference type="Proteomes" id="UP000019202">
    <property type="component" value="Unassembled WGS sequence"/>
</dbReference>
<dbReference type="EMBL" id="CBXF010000152">
    <property type="protein sequence ID" value="CDL85643.1"/>
    <property type="molecule type" value="Genomic_DNA"/>
</dbReference>
<feature type="compositionally biased region" description="Polar residues" evidence="1">
    <location>
        <begin position="135"/>
        <end position="146"/>
    </location>
</feature>
<dbReference type="AlphaFoldDB" id="W1J6G9"/>
<proteinExistence type="predicted"/>
<evidence type="ECO:0008006" key="4">
    <source>
        <dbReference type="Google" id="ProtNLM"/>
    </source>
</evidence>
<evidence type="ECO:0000256" key="1">
    <source>
        <dbReference type="SAM" id="MobiDB-lite"/>
    </source>
</evidence>
<gene>
    <name evidence="2" type="ORF">XSR1_880005</name>
</gene>
<feature type="region of interest" description="Disordered" evidence="1">
    <location>
        <begin position="114"/>
        <end position="186"/>
    </location>
</feature>
<sequence>MTPETAPKGLMEYGRAQSSLAMQMIKDGATPDELSEALAKQVRGTHPEGQDPVKGLLIAWGNFFGVPLDVVMSNEQITPEKAAEIVSSGIPTSEAKVIQYVAAKAFLALTKHSGASNKTENPLPQWSTGEGKYSPKNQGTVTSVEHSTGKFDGKSLPNVDKGANSSTGQQVNAGNNGVKTPQNQTGETTNHLIPESFVADVTKHNTQLGIVNRKMGTISGAHKQDVFLESVEMTGGKINHKITDKRYPGLIEYKYQIPAINGRGQQIGFKKETVKTTYDPRVLPDTKMADMSNKAAKQAENYFRDNPNHRQYSAKVDGYWFQVTRDAKTGQVNNAFITMPARTSK</sequence>
<organism evidence="2 3">
    <name type="scientific">Xenorhabdus szentirmaii DSM 16338</name>
    <dbReference type="NCBI Taxonomy" id="1427518"/>
    <lineage>
        <taxon>Bacteria</taxon>
        <taxon>Pseudomonadati</taxon>
        <taxon>Pseudomonadota</taxon>
        <taxon>Gammaproteobacteria</taxon>
        <taxon>Enterobacterales</taxon>
        <taxon>Morganellaceae</taxon>
        <taxon>Xenorhabdus</taxon>
    </lineage>
</organism>
<accession>W1J6G9</accession>